<evidence type="ECO:0000256" key="1">
    <source>
        <dbReference type="ARBA" id="ARBA00023186"/>
    </source>
</evidence>
<sequence length="156" mass="16737">MRASPSFVQAVVAGSNTQDAPRVNVGTSLSFDNPISGGNNSFMHMDVVVSRPFAMVDEITESSPAAEDGLQLGDQIVKFGNVEISDNLLQRLATEAQINLGRAVSLVVMRQGALINLTVTPRRWSGHGLLGNTGYLQVSFSNLMTTMVFSVHQLSD</sequence>
<dbReference type="GO" id="GO:0000502">
    <property type="term" value="C:proteasome complex"/>
    <property type="evidence" value="ECO:0007669"/>
    <property type="project" value="UniProtKB-KW"/>
</dbReference>
<dbReference type="Proteomes" id="UP001604277">
    <property type="component" value="Unassembled WGS sequence"/>
</dbReference>
<organism evidence="3 4">
    <name type="scientific">Forsythia ovata</name>
    <dbReference type="NCBI Taxonomy" id="205694"/>
    <lineage>
        <taxon>Eukaryota</taxon>
        <taxon>Viridiplantae</taxon>
        <taxon>Streptophyta</taxon>
        <taxon>Embryophyta</taxon>
        <taxon>Tracheophyta</taxon>
        <taxon>Spermatophyta</taxon>
        <taxon>Magnoliopsida</taxon>
        <taxon>eudicotyledons</taxon>
        <taxon>Gunneridae</taxon>
        <taxon>Pentapetalae</taxon>
        <taxon>asterids</taxon>
        <taxon>lamiids</taxon>
        <taxon>Lamiales</taxon>
        <taxon>Oleaceae</taxon>
        <taxon>Forsythieae</taxon>
        <taxon>Forsythia</taxon>
    </lineage>
</organism>
<evidence type="ECO:0000313" key="3">
    <source>
        <dbReference type="EMBL" id="KAL2502522.1"/>
    </source>
</evidence>
<dbReference type="EMBL" id="JBFOLJ010000010">
    <property type="protein sequence ID" value="KAL2502522.1"/>
    <property type="molecule type" value="Genomic_DNA"/>
</dbReference>
<reference evidence="4" key="1">
    <citation type="submission" date="2024-07" db="EMBL/GenBank/DDBJ databases">
        <title>Two chromosome-level genome assemblies of Korean endemic species Abeliophyllum distichum and Forsythia ovata (Oleaceae).</title>
        <authorList>
            <person name="Jang H."/>
        </authorList>
    </citation>
    <scope>NUCLEOTIDE SEQUENCE [LARGE SCALE GENOMIC DNA]</scope>
</reference>
<feature type="domain" description="PDZ" evidence="2">
    <location>
        <begin position="55"/>
        <end position="112"/>
    </location>
</feature>
<gene>
    <name evidence="3" type="ORF">Fot_36370</name>
</gene>
<dbReference type="FunFam" id="2.30.42.10:FF:000107">
    <property type="entry name" value="26S proteasome non-ATPase regulatory subunit 9"/>
    <property type="match status" value="1"/>
</dbReference>
<dbReference type="InterPro" id="IPR001478">
    <property type="entry name" value="PDZ"/>
</dbReference>
<dbReference type="SUPFAM" id="SSF50156">
    <property type="entry name" value="PDZ domain-like"/>
    <property type="match status" value="1"/>
</dbReference>
<keyword evidence="1" id="KW-0143">Chaperone</keyword>
<name>A0ABD1SS56_9LAMI</name>
<dbReference type="PANTHER" id="PTHR12651">
    <property type="entry name" value="26S PROTEASOME NON-ATPASE REGULATORY SUBUNIT 9"/>
    <property type="match status" value="1"/>
</dbReference>
<dbReference type="Gene3D" id="2.30.42.10">
    <property type="match status" value="1"/>
</dbReference>
<dbReference type="SMART" id="SM00228">
    <property type="entry name" value="PDZ"/>
    <property type="match status" value="1"/>
</dbReference>
<evidence type="ECO:0000313" key="4">
    <source>
        <dbReference type="Proteomes" id="UP001604277"/>
    </source>
</evidence>
<protein>
    <submittedName>
        <fullName evidence="3">26S proteasome non-ATPase regulatory subunit 9</fullName>
    </submittedName>
</protein>
<dbReference type="PANTHER" id="PTHR12651:SF1">
    <property type="entry name" value="26S PROTEASOME NON-ATPASE REGULATORY SUBUNIT 9"/>
    <property type="match status" value="1"/>
</dbReference>
<dbReference type="AlphaFoldDB" id="A0ABD1SS56"/>
<dbReference type="InterPro" id="IPR035269">
    <property type="entry name" value="PSMD9"/>
</dbReference>
<evidence type="ECO:0000259" key="2">
    <source>
        <dbReference type="PROSITE" id="PS50106"/>
    </source>
</evidence>
<accession>A0ABD1SS56</accession>
<dbReference type="PROSITE" id="PS50106">
    <property type="entry name" value="PDZ"/>
    <property type="match status" value="1"/>
</dbReference>
<keyword evidence="3" id="KW-0647">Proteasome</keyword>
<dbReference type="Pfam" id="PF13180">
    <property type="entry name" value="PDZ_2"/>
    <property type="match status" value="1"/>
</dbReference>
<proteinExistence type="predicted"/>
<keyword evidence="4" id="KW-1185">Reference proteome</keyword>
<dbReference type="InterPro" id="IPR036034">
    <property type="entry name" value="PDZ_sf"/>
</dbReference>
<comment type="caution">
    <text evidence="3">The sequence shown here is derived from an EMBL/GenBank/DDBJ whole genome shotgun (WGS) entry which is preliminary data.</text>
</comment>